<feature type="region of interest" description="Disordered" evidence="1">
    <location>
        <begin position="1"/>
        <end position="27"/>
    </location>
</feature>
<proteinExistence type="predicted"/>
<reference evidence="2" key="2">
    <citation type="submission" date="2022-04" db="EMBL/GenBank/DDBJ databases">
        <authorList>
            <person name="Bromfield E.S.P."/>
            <person name="Cloutier S."/>
        </authorList>
    </citation>
    <scope>NUCLEOTIDE SEQUENCE</scope>
    <source>
        <strain evidence="2">1S5</strain>
    </source>
</reference>
<dbReference type="EMBL" id="CP096255">
    <property type="protein sequence ID" value="UPT87964.1"/>
    <property type="molecule type" value="Genomic_DNA"/>
</dbReference>
<reference evidence="2" key="1">
    <citation type="journal article" date="2017" name="Syst. Appl. Microbiol.">
        <title>Soybeans inoculated with root zone soils of Canadian native legumes harbour diverse and novel Bradyrhizobium spp. that possess agricultural potential.</title>
        <authorList>
            <person name="Bromfield E.S.P."/>
            <person name="Cloutier S."/>
            <person name="Tambong J.T."/>
            <person name="Tran Thi T.V."/>
        </authorList>
    </citation>
    <scope>NUCLEOTIDE SEQUENCE</scope>
    <source>
        <strain evidence="2">1S5</strain>
    </source>
</reference>
<sequence length="85" mass="9080">MSDQSIVSSSSAALRSARGAAARGRNARRVAGNVKLVIMIPPDVRKWLENRATYFGATISSEVSRCCRARMEEEAGTTPPADAAK</sequence>
<protein>
    <submittedName>
        <fullName evidence="2">Uncharacterized protein</fullName>
    </submittedName>
</protein>
<dbReference type="Proteomes" id="UP000551709">
    <property type="component" value="Chromosome"/>
</dbReference>
<feature type="compositionally biased region" description="Low complexity" evidence="1">
    <location>
        <begin position="7"/>
        <end position="27"/>
    </location>
</feature>
<evidence type="ECO:0000313" key="3">
    <source>
        <dbReference type="Proteomes" id="UP000551709"/>
    </source>
</evidence>
<organism evidence="2 3">
    <name type="scientific">Bradyrhizobium barranii subsp. apii</name>
    <dbReference type="NCBI Taxonomy" id="2819348"/>
    <lineage>
        <taxon>Bacteria</taxon>
        <taxon>Pseudomonadati</taxon>
        <taxon>Pseudomonadota</taxon>
        <taxon>Alphaproteobacteria</taxon>
        <taxon>Hyphomicrobiales</taxon>
        <taxon>Nitrobacteraceae</taxon>
        <taxon>Bradyrhizobium</taxon>
        <taxon>Bradyrhizobium barranii</taxon>
    </lineage>
</organism>
<evidence type="ECO:0000256" key="1">
    <source>
        <dbReference type="SAM" id="MobiDB-lite"/>
    </source>
</evidence>
<name>A0A8T5UUA1_9BRAD</name>
<accession>A0A8T5UUA1</accession>
<evidence type="ECO:0000313" key="2">
    <source>
        <dbReference type="EMBL" id="UPT87964.1"/>
    </source>
</evidence>
<dbReference type="AlphaFoldDB" id="A0A8T5UUA1"/>
<dbReference type="RefSeq" id="WP_166061611.1">
    <property type="nucleotide sequence ID" value="NZ_CP096255.1"/>
</dbReference>
<gene>
    <name evidence="2" type="ORF">HAP41_0000002045</name>
</gene>